<organism evidence="2 3">
    <name type="scientific">Citrullus colocynthis</name>
    <name type="common">colocynth</name>
    <dbReference type="NCBI Taxonomy" id="252529"/>
    <lineage>
        <taxon>Eukaryota</taxon>
        <taxon>Viridiplantae</taxon>
        <taxon>Streptophyta</taxon>
        <taxon>Embryophyta</taxon>
        <taxon>Tracheophyta</taxon>
        <taxon>Spermatophyta</taxon>
        <taxon>Magnoliopsida</taxon>
        <taxon>eudicotyledons</taxon>
        <taxon>Gunneridae</taxon>
        <taxon>Pentapetalae</taxon>
        <taxon>rosids</taxon>
        <taxon>fabids</taxon>
        <taxon>Cucurbitales</taxon>
        <taxon>Cucurbitaceae</taxon>
        <taxon>Benincaseae</taxon>
        <taxon>Citrullus</taxon>
    </lineage>
</organism>
<proteinExistence type="predicted"/>
<reference evidence="2 3" key="1">
    <citation type="submission" date="2024-03" db="EMBL/GenBank/DDBJ databases">
        <authorList>
            <person name="Gkanogiannis A."/>
            <person name="Becerra Lopez-Lavalle L."/>
        </authorList>
    </citation>
    <scope>NUCLEOTIDE SEQUENCE [LARGE SCALE GENOMIC DNA]</scope>
</reference>
<sequence length="102" mass="10671">MPRPRHQRQLSQVLPPELISGEDPSQILDFGRGVVGAVSGQPHQASETSANAAATAAAAAAVLQRSKNPAGQEGSGTGHFPQLPKTPPSLRDSFSLFCETQK</sequence>
<dbReference type="EMBL" id="OZ021742">
    <property type="protein sequence ID" value="CAK9327963.1"/>
    <property type="molecule type" value="Genomic_DNA"/>
</dbReference>
<dbReference type="Proteomes" id="UP001642487">
    <property type="component" value="Chromosome 8"/>
</dbReference>
<feature type="region of interest" description="Disordered" evidence="1">
    <location>
        <begin position="1"/>
        <end position="25"/>
    </location>
</feature>
<gene>
    <name evidence="2" type="ORF">CITCOLO1_LOCUS20365</name>
</gene>
<keyword evidence="3" id="KW-1185">Reference proteome</keyword>
<feature type="region of interest" description="Disordered" evidence="1">
    <location>
        <begin position="62"/>
        <end position="102"/>
    </location>
</feature>
<evidence type="ECO:0000256" key="1">
    <source>
        <dbReference type="SAM" id="MobiDB-lite"/>
    </source>
</evidence>
<evidence type="ECO:0000313" key="2">
    <source>
        <dbReference type="EMBL" id="CAK9327963.1"/>
    </source>
</evidence>
<protein>
    <submittedName>
        <fullName evidence="2">Uncharacterized protein</fullName>
    </submittedName>
</protein>
<accession>A0ABP0Z593</accession>
<evidence type="ECO:0000313" key="3">
    <source>
        <dbReference type="Proteomes" id="UP001642487"/>
    </source>
</evidence>
<name>A0ABP0Z593_9ROSI</name>